<dbReference type="EMBL" id="JAXUIC010000009">
    <property type="protein sequence ID" value="KAK4573615.1"/>
    <property type="molecule type" value="Genomic_DNA"/>
</dbReference>
<sequence length="1132" mass="127928">MSNSSDQLEEIKALISSGSKCLAYSTLLHFQEQSSGDPTSIQALAGMSQTLLSLIVVDISDDDEEIAALALKCLGFMIYHPSLVAVIAVDDANLIIESLVRLIMTTKMKSVCNLGVWCTSIQQFNAPFLDSHYNSLLQAVVHALDNPIGSLSTTFEAIQALIKLASNLSERMRDSSHLWAPPIYRRLLSFDKKERDMSERCLLKIKPIILPPPLVLSKVLVKDMKQILLTKMKELLNQGMKVQAIHAWGWFIRLLGSYAMKNRQLTNEMLKIPENTFSDLNPQVQIASQFAWEGLIDALIHPPILACETNASKEEKGVQHLQKSRETSDRIQANGFLKSIRLVMTPLTGIISSKCDISVHSSCLNTWCYLLHKLDTSVNDPSVLKLVLEPFCEAIFRLGPHSKSVSSWNLCLDLLDDFILAKCKDVEYVTSNSASHHLSATKFLWKQYSVKWLPWDISQLDFHLNIIFILISQASIATVNHEYKSFACDAALRLFLSVLKGVRLELEKPSTNYNDIMLCLGIVLRFIKKICEDVSSEGSDGSDGSDLHHTCLQFIDAVTKELQPATLESPLYKVSLDLKYIDKLQSVNNIRHAKFMEICSIIHMNMVSPVVYLLVAYLCVVFQSTMKTSKTELILQGIHKYFKFLFSSYDPLETLLAMISLLYNYVSPHCLNIWVAIAKGLTDCIDDVKELSLLRMESNSTGFLAICSLLSYPFSVCSCPQKNSASLVSGFSQQPHVSPQRKLDFEHVFEVWKTLYSSLKTSQNVYCSATNSFLEDLYSMLNGCLDEHARMLDGANDLDLSYKDLDLDLLSLYGNVVICFLEENNTSEVGSDKSRHKHIGDCKISSNLNVSLRFASRFLKVLCTKLATEPPTGLLVTSRLFSALACVISCLHMKQDIVLFIEIISCPLLQWVSHIEIWDESTKYQLQLLWTEILNCLRSSQPPIIFDSVLLKLQAPLLEKTLEHPNPSISEPTITFWNSTYGEQIKLDYPQSLLHVLDKLSRNGNINLRKRSLPYLERCRSRLGVNTALQRYRVTATHNMSSKRVEFVEDTVNQLQHEEKLSPRLKRKSLELTEHQKEVRRAQQGRERDCSGHGPGIRTYTSVDFSQGNEDSQESQEIRDPESIMEMLKRAT</sequence>
<proteinExistence type="predicted"/>
<evidence type="ECO:0000256" key="1">
    <source>
        <dbReference type="ARBA" id="ARBA00004123"/>
    </source>
</evidence>
<feature type="compositionally biased region" description="Polar residues" evidence="7">
    <location>
        <begin position="1099"/>
        <end position="1110"/>
    </location>
</feature>
<dbReference type="InterPro" id="IPR016024">
    <property type="entry name" value="ARM-type_fold"/>
</dbReference>
<feature type="region of interest" description="Disordered" evidence="7">
    <location>
        <begin position="1078"/>
        <end position="1132"/>
    </location>
</feature>
<comment type="caution">
    <text evidence="9">The sequence shown here is derived from an EMBL/GenBank/DDBJ whole genome shotgun (WGS) entry which is preliminary data.</text>
</comment>
<keyword evidence="3" id="KW-0158">Chromosome</keyword>
<keyword evidence="6" id="KW-0131">Cell cycle</keyword>
<evidence type="ECO:0000256" key="7">
    <source>
        <dbReference type="SAM" id="MobiDB-lite"/>
    </source>
</evidence>
<dbReference type="Pfam" id="PF12231">
    <property type="entry name" value="Rif1_N"/>
    <property type="match status" value="1"/>
</dbReference>
<dbReference type="GO" id="GO:0005634">
    <property type="term" value="C:nucleus"/>
    <property type="evidence" value="ECO:0007669"/>
    <property type="project" value="UniProtKB-SubCell"/>
</dbReference>
<dbReference type="Proteomes" id="UP001324115">
    <property type="component" value="Unassembled WGS sequence"/>
</dbReference>
<evidence type="ECO:0000256" key="6">
    <source>
        <dbReference type="ARBA" id="ARBA00023306"/>
    </source>
</evidence>
<dbReference type="GO" id="GO:0000723">
    <property type="term" value="P:telomere maintenance"/>
    <property type="evidence" value="ECO:0007669"/>
    <property type="project" value="TreeGrafter"/>
</dbReference>
<dbReference type="PANTHER" id="PTHR22928:SF3">
    <property type="entry name" value="TELOMERE-ASSOCIATED PROTEIN RIF1"/>
    <property type="match status" value="1"/>
</dbReference>
<dbReference type="GO" id="GO:0000781">
    <property type="term" value="C:chromosome, telomeric region"/>
    <property type="evidence" value="ECO:0007669"/>
    <property type="project" value="UniProtKB-SubCell"/>
</dbReference>
<accession>A0AAN7IIW6</accession>
<evidence type="ECO:0000259" key="8">
    <source>
        <dbReference type="Pfam" id="PF12231"/>
    </source>
</evidence>
<name>A0AAN7IIW6_QUERU</name>
<evidence type="ECO:0000256" key="3">
    <source>
        <dbReference type="ARBA" id="ARBA00022454"/>
    </source>
</evidence>
<protein>
    <recommendedName>
        <fullName evidence="8">Telomere-associated protein Rif1 N-terminal domain-containing protein</fullName>
    </recommendedName>
</protein>
<evidence type="ECO:0000313" key="9">
    <source>
        <dbReference type="EMBL" id="KAK4573615.1"/>
    </source>
</evidence>
<feature type="compositionally biased region" description="Basic and acidic residues" evidence="7">
    <location>
        <begin position="1116"/>
        <end position="1132"/>
    </location>
</feature>
<evidence type="ECO:0000256" key="2">
    <source>
        <dbReference type="ARBA" id="ARBA00004574"/>
    </source>
</evidence>
<feature type="domain" description="Telomere-associated protein Rif1 N-terminal" evidence="8">
    <location>
        <begin position="18"/>
        <end position="300"/>
    </location>
</feature>
<dbReference type="SUPFAM" id="SSF48371">
    <property type="entry name" value="ARM repeat"/>
    <property type="match status" value="1"/>
</dbReference>
<evidence type="ECO:0000256" key="5">
    <source>
        <dbReference type="ARBA" id="ARBA00023242"/>
    </source>
</evidence>
<comment type="subcellular location">
    <subcellularLocation>
        <location evidence="2">Chromosome</location>
        <location evidence="2">Telomere</location>
    </subcellularLocation>
    <subcellularLocation>
        <location evidence="1">Nucleus</location>
    </subcellularLocation>
</comment>
<dbReference type="InterPro" id="IPR022031">
    <property type="entry name" value="Rif1_N"/>
</dbReference>
<keyword evidence="4" id="KW-0779">Telomere</keyword>
<keyword evidence="5" id="KW-0539">Nucleus</keyword>
<evidence type="ECO:0000256" key="4">
    <source>
        <dbReference type="ARBA" id="ARBA00022895"/>
    </source>
</evidence>
<keyword evidence="10" id="KW-1185">Reference proteome</keyword>
<dbReference type="PANTHER" id="PTHR22928">
    <property type="entry name" value="TELOMERE-ASSOCIATED PROTEIN RIF1"/>
    <property type="match status" value="1"/>
</dbReference>
<feature type="compositionally biased region" description="Basic and acidic residues" evidence="7">
    <location>
        <begin position="1078"/>
        <end position="1091"/>
    </location>
</feature>
<dbReference type="AlphaFoldDB" id="A0AAN7IIW6"/>
<organism evidence="9 10">
    <name type="scientific">Quercus rubra</name>
    <name type="common">Northern red oak</name>
    <name type="synonym">Quercus borealis</name>
    <dbReference type="NCBI Taxonomy" id="3512"/>
    <lineage>
        <taxon>Eukaryota</taxon>
        <taxon>Viridiplantae</taxon>
        <taxon>Streptophyta</taxon>
        <taxon>Embryophyta</taxon>
        <taxon>Tracheophyta</taxon>
        <taxon>Spermatophyta</taxon>
        <taxon>Magnoliopsida</taxon>
        <taxon>eudicotyledons</taxon>
        <taxon>Gunneridae</taxon>
        <taxon>Pentapetalae</taxon>
        <taxon>rosids</taxon>
        <taxon>fabids</taxon>
        <taxon>Fagales</taxon>
        <taxon>Fagaceae</taxon>
        <taxon>Quercus</taxon>
    </lineage>
</organism>
<evidence type="ECO:0000313" key="10">
    <source>
        <dbReference type="Proteomes" id="UP001324115"/>
    </source>
</evidence>
<gene>
    <name evidence="9" type="ORF">RGQ29_031533</name>
</gene>
<reference evidence="9 10" key="1">
    <citation type="journal article" date="2023" name="G3 (Bethesda)">
        <title>A haplotype-resolved chromosome-scale genome for Quercus rubra L. provides insights into the genetics of adaptive traits for red oak species.</title>
        <authorList>
            <person name="Kapoor B."/>
            <person name="Jenkins J."/>
            <person name="Schmutz J."/>
            <person name="Zhebentyayeva T."/>
            <person name="Kuelheim C."/>
            <person name="Coggeshall M."/>
            <person name="Heim C."/>
            <person name="Lasky J.R."/>
            <person name="Leites L."/>
            <person name="Islam-Faridi N."/>
            <person name="Romero-Severson J."/>
            <person name="DeLeo V.L."/>
            <person name="Lucas S.M."/>
            <person name="Lazic D."/>
            <person name="Gailing O."/>
            <person name="Carlson J."/>
            <person name="Staton M."/>
        </authorList>
    </citation>
    <scope>NUCLEOTIDE SEQUENCE [LARGE SCALE GENOMIC DNA]</scope>
    <source>
        <strain evidence="9">Pseudo-F2</strain>
    </source>
</reference>